<feature type="domain" description="HNH" evidence="1">
    <location>
        <begin position="31"/>
        <end position="78"/>
    </location>
</feature>
<organism evidence="2 3">
    <name type="scientific">Flavobacterium columnare</name>
    <dbReference type="NCBI Taxonomy" id="996"/>
    <lineage>
        <taxon>Bacteria</taxon>
        <taxon>Pseudomonadati</taxon>
        <taxon>Bacteroidota</taxon>
        <taxon>Flavobacteriia</taxon>
        <taxon>Flavobacteriales</taxon>
        <taxon>Flavobacteriaceae</taxon>
        <taxon>Flavobacterium</taxon>
    </lineage>
</organism>
<dbReference type="CDD" id="cd00085">
    <property type="entry name" value="HNHc"/>
    <property type="match status" value="1"/>
</dbReference>
<dbReference type="GO" id="GO:0008270">
    <property type="term" value="F:zinc ion binding"/>
    <property type="evidence" value="ECO:0007669"/>
    <property type="project" value="InterPro"/>
</dbReference>
<evidence type="ECO:0000313" key="3">
    <source>
        <dbReference type="Proteomes" id="UP000198034"/>
    </source>
</evidence>
<dbReference type="Gene3D" id="1.10.30.50">
    <property type="match status" value="1"/>
</dbReference>
<reference evidence="2 3" key="1">
    <citation type="journal article" date="2017" name="Infect. Genet. Evol.">
        <title>Comparative genome analysis of fish pathogen Flavobacterium columnare reveals extensive sequence diversity within the species.</title>
        <authorList>
            <person name="Kayansamruaj P."/>
            <person name="Dong H.T."/>
            <person name="Hirono I."/>
            <person name="Kondo H."/>
            <person name="Senapin S."/>
            <person name="Rodkhum C."/>
        </authorList>
    </citation>
    <scope>NUCLEOTIDE SEQUENCE [LARGE SCALE GENOMIC DNA]</scope>
    <source>
        <strain evidence="2 3">1214</strain>
    </source>
</reference>
<dbReference type="GO" id="GO:0003676">
    <property type="term" value="F:nucleic acid binding"/>
    <property type="evidence" value="ECO:0007669"/>
    <property type="project" value="InterPro"/>
</dbReference>
<gene>
    <name evidence="2" type="ORF">BWK62_05250</name>
</gene>
<dbReference type="AlphaFoldDB" id="A0A246GC53"/>
<protein>
    <recommendedName>
        <fullName evidence="1">HNH domain-containing protein</fullName>
    </recommendedName>
</protein>
<comment type="caution">
    <text evidence="2">The sequence shown here is derived from an EMBL/GenBank/DDBJ whole genome shotgun (WGS) entry which is preliminary data.</text>
</comment>
<sequence>MRPINKGTSPQVFTNYKDAKQPLVDRIGRYCSYCERHIVTNLAIEHIFPKDDALGYSHLRENWDNFLLACVNCNSAKGVEIIDEATYLLPDRDNTFIGFEYLENGEVVASGGNTMAQNTIDLVDLNIEEEDLTDETKLFTALIRSGQRVQAWIQAKEARIDYNNGEVNVRRIVREAQSLGFFSIWMKAFEGVPAVRQELINNFIGTAINCFDANLSPITPRPANHLNHSGKV</sequence>
<accession>A0A246GC53</accession>
<dbReference type="EMBL" id="MTCY01000010">
    <property type="protein sequence ID" value="OWP78450.1"/>
    <property type="molecule type" value="Genomic_DNA"/>
</dbReference>
<dbReference type="InterPro" id="IPR002711">
    <property type="entry name" value="HNH"/>
</dbReference>
<proteinExistence type="predicted"/>
<dbReference type="Pfam" id="PF01844">
    <property type="entry name" value="HNH"/>
    <property type="match status" value="1"/>
</dbReference>
<name>A0A246GC53_9FLAO</name>
<dbReference type="InterPro" id="IPR003615">
    <property type="entry name" value="HNH_nuc"/>
</dbReference>
<dbReference type="GO" id="GO:0004519">
    <property type="term" value="F:endonuclease activity"/>
    <property type="evidence" value="ECO:0007669"/>
    <property type="project" value="InterPro"/>
</dbReference>
<evidence type="ECO:0000313" key="2">
    <source>
        <dbReference type="EMBL" id="OWP78450.1"/>
    </source>
</evidence>
<dbReference type="Proteomes" id="UP000198034">
    <property type="component" value="Unassembled WGS sequence"/>
</dbReference>
<evidence type="ECO:0000259" key="1">
    <source>
        <dbReference type="Pfam" id="PF01844"/>
    </source>
</evidence>